<dbReference type="InterPro" id="IPR029071">
    <property type="entry name" value="Ubiquitin-like_domsf"/>
</dbReference>
<evidence type="ECO:0000313" key="3">
    <source>
        <dbReference type="Proteomes" id="UP000187203"/>
    </source>
</evidence>
<reference evidence="3" key="1">
    <citation type="submission" date="2013-09" db="EMBL/GenBank/DDBJ databases">
        <title>Corchorus olitorius genome sequencing.</title>
        <authorList>
            <person name="Alam M."/>
            <person name="Haque M.S."/>
            <person name="Islam M.S."/>
            <person name="Emdad E.M."/>
            <person name="Islam M.M."/>
            <person name="Ahmed B."/>
            <person name="Halim A."/>
            <person name="Hossen Q.M.M."/>
            <person name="Hossain M.Z."/>
            <person name="Ahmed R."/>
            <person name="Khan M.M."/>
            <person name="Islam R."/>
            <person name="Rashid M.M."/>
            <person name="Khan S.A."/>
            <person name="Rahman M.S."/>
            <person name="Alam M."/>
            <person name="Yahiya A.S."/>
            <person name="Khan M.S."/>
            <person name="Azam M.S."/>
            <person name="Haque T."/>
            <person name="Lashkar M.Z.H."/>
            <person name="Akhand A.I."/>
            <person name="Morshed G."/>
            <person name="Roy S."/>
            <person name="Uddin K.S."/>
            <person name="Rabeya T."/>
            <person name="Hossain A.S."/>
            <person name="Chowdhury A."/>
            <person name="Snigdha A.R."/>
            <person name="Mortoza M.S."/>
            <person name="Matin S.A."/>
            <person name="Hoque S.M.E."/>
            <person name="Islam M.K."/>
            <person name="Roy D.K."/>
            <person name="Haider R."/>
            <person name="Moosa M.M."/>
            <person name="Elias S.M."/>
            <person name="Hasan A.M."/>
            <person name="Jahan S."/>
            <person name="Shafiuddin M."/>
            <person name="Mahmood N."/>
            <person name="Shommy N.S."/>
        </authorList>
    </citation>
    <scope>NUCLEOTIDE SEQUENCE [LARGE SCALE GENOMIC DNA]</scope>
    <source>
        <strain evidence="3">cv. O-4</strain>
    </source>
</reference>
<dbReference type="AlphaFoldDB" id="A0A1R3IZF2"/>
<protein>
    <submittedName>
        <fullName evidence="2">Small ubiquitin-related modifier, SUMO</fullName>
    </submittedName>
</protein>
<dbReference type="SUPFAM" id="SSF54236">
    <property type="entry name" value="Ubiquitin-like"/>
    <property type="match status" value="1"/>
</dbReference>
<evidence type="ECO:0000313" key="2">
    <source>
        <dbReference type="EMBL" id="OMO87948.1"/>
    </source>
</evidence>
<gene>
    <name evidence="2" type="ORF">COLO4_20521</name>
</gene>
<proteinExistence type="predicted"/>
<sequence length="131" mass="15398">MSRQQHPTATRSTLRNLCQDKEGKIALCVQGEKESDEKFFYSIARDAELDVLKRDYTQRIGVPLNFVRFLYDDHEIQWYPTLRPSMLKMKDGDIINVVQRSGQNSLRPRVQLNSISFLSLAQRERNRYSCK</sequence>
<keyword evidence="3" id="KW-1185">Reference proteome</keyword>
<dbReference type="EMBL" id="AWUE01017222">
    <property type="protein sequence ID" value="OMO87948.1"/>
    <property type="molecule type" value="Genomic_DNA"/>
</dbReference>
<accession>A0A1R3IZF2</accession>
<dbReference type="Proteomes" id="UP000187203">
    <property type="component" value="Unassembled WGS sequence"/>
</dbReference>
<name>A0A1R3IZF2_9ROSI</name>
<feature type="domain" description="Rad60/SUMO-like" evidence="1">
    <location>
        <begin position="35"/>
        <end position="98"/>
    </location>
</feature>
<dbReference type="Gene3D" id="3.10.20.90">
    <property type="entry name" value="Phosphatidylinositol 3-kinase Catalytic Subunit, Chain A, domain 1"/>
    <property type="match status" value="1"/>
</dbReference>
<dbReference type="InterPro" id="IPR022617">
    <property type="entry name" value="Rad60/SUMO-like_dom"/>
</dbReference>
<dbReference type="OrthoDB" id="442921at2759"/>
<dbReference type="Pfam" id="PF11976">
    <property type="entry name" value="Rad60-SLD"/>
    <property type="match status" value="1"/>
</dbReference>
<evidence type="ECO:0000259" key="1">
    <source>
        <dbReference type="Pfam" id="PF11976"/>
    </source>
</evidence>
<dbReference type="CDD" id="cd01763">
    <property type="entry name" value="Ubl_SUMO_like"/>
    <property type="match status" value="1"/>
</dbReference>
<comment type="caution">
    <text evidence="2">The sequence shown here is derived from an EMBL/GenBank/DDBJ whole genome shotgun (WGS) entry which is preliminary data.</text>
</comment>
<organism evidence="2 3">
    <name type="scientific">Corchorus olitorius</name>
    <dbReference type="NCBI Taxonomy" id="93759"/>
    <lineage>
        <taxon>Eukaryota</taxon>
        <taxon>Viridiplantae</taxon>
        <taxon>Streptophyta</taxon>
        <taxon>Embryophyta</taxon>
        <taxon>Tracheophyta</taxon>
        <taxon>Spermatophyta</taxon>
        <taxon>Magnoliopsida</taxon>
        <taxon>eudicotyledons</taxon>
        <taxon>Gunneridae</taxon>
        <taxon>Pentapetalae</taxon>
        <taxon>rosids</taxon>
        <taxon>malvids</taxon>
        <taxon>Malvales</taxon>
        <taxon>Malvaceae</taxon>
        <taxon>Grewioideae</taxon>
        <taxon>Apeibeae</taxon>
        <taxon>Corchorus</taxon>
    </lineage>
</organism>